<dbReference type="GeneID" id="74308731"/>
<feature type="transmembrane region" description="Helical" evidence="7">
    <location>
        <begin position="82"/>
        <end position="102"/>
    </location>
</feature>
<dbReference type="InterPro" id="IPR006043">
    <property type="entry name" value="NCS2"/>
</dbReference>
<feature type="transmembrane region" description="Helical" evidence="7">
    <location>
        <begin position="348"/>
        <end position="369"/>
    </location>
</feature>
<reference evidence="8" key="1">
    <citation type="submission" date="2022-04" db="EMBL/GenBank/DDBJ databases">
        <title>Complete genome of Methanoplanus endosymbiosus DSM 3599.</title>
        <authorList>
            <person name="Chen S.-C."/>
            <person name="You Y.-T."/>
            <person name="Zhou Y.-Z."/>
            <person name="Lai M.-C."/>
        </authorList>
    </citation>
    <scope>NUCLEOTIDE SEQUENCE</scope>
    <source>
        <strain evidence="8">DSM 3599</strain>
    </source>
</reference>
<evidence type="ECO:0000256" key="6">
    <source>
        <dbReference type="ARBA" id="ARBA00023136"/>
    </source>
</evidence>
<feature type="transmembrane region" description="Helical" evidence="7">
    <location>
        <begin position="58"/>
        <end position="75"/>
    </location>
</feature>
<dbReference type="EMBL" id="CP096115">
    <property type="protein sequence ID" value="UUX92328.1"/>
    <property type="molecule type" value="Genomic_DNA"/>
</dbReference>
<dbReference type="GO" id="GO:0012505">
    <property type="term" value="C:endomembrane system"/>
    <property type="evidence" value="ECO:0007669"/>
    <property type="project" value="UniProtKB-SubCell"/>
</dbReference>
<organism evidence="8 9">
    <name type="scientific">Methanoplanus endosymbiosus</name>
    <dbReference type="NCBI Taxonomy" id="33865"/>
    <lineage>
        <taxon>Archaea</taxon>
        <taxon>Methanobacteriati</taxon>
        <taxon>Methanobacteriota</taxon>
        <taxon>Stenosarchaea group</taxon>
        <taxon>Methanomicrobia</taxon>
        <taxon>Methanomicrobiales</taxon>
        <taxon>Methanomicrobiaceae</taxon>
        <taxon>Methanoplanus</taxon>
    </lineage>
</organism>
<name>A0A9E7PLH6_9EURY</name>
<protein>
    <submittedName>
        <fullName evidence="8">NCS2 family permease</fullName>
    </submittedName>
</protein>
<evidence type="ECO:0000256" key="7">
    <source>
        <dbReference type="SAM" id="Phobius"/>
    </source>
</evidence>
<feature type="transmembrane region" description="Helical" evidence="7">
    <location>
        <begin position="138"/>
        <end position="158"/>
    </location>
</feature>
<evidence type="ECO:0000256" key="4">
    <source>
        <dbReference type="ARBA" id="ARBA00022692"/>
    </source>
</evidence>
<evidence type="ECO:0000256" key="1">
    <source>
        <dbReference type="ARBA" id="ARBA00004127"/>
    </source>
</evidence>
<dbReference type="InterPro" id="IPR045018">
    <property type="entry name" value="Azg-like"/>
</dbReference>
<keyword evidence="5 7" id="KW-1133">Transmembrane helix</keyword>
<feature type="transmembrane region" description="Helical" evidence="7">
    <location>
        <begin position="202"/>
        <end position="220"/>
    </location>
</feature>
<feature type="transmembrane region" description="Helical" evidence="7">
    <location>
        <begin position="422"/>
        <end position="438"/>
    </location>
</feature>
<dbReference type="GO" id="GO:0005345">
    <property type="term" value="F:purine nucleobase transmembrane transporter activity"/>
    <property type="evidence" value="ECO:0007669"/>
    <property type="project" value="TreeGrafter"/>
</dbReference>
<proteinExistence type="inferred from homology"/>
<feature type="transmembrane region" description="Helical" evidence="7">
    <location>
        <begin position="381"/>
        <end position="410"/>
    </location>
</feature>
<feature type="transmembrane region" description="Helical" evidence="7">
    <location>
        <begin position="235"/>
        <end position="257"/>
    </location>
</feature>
<keyword evidence="4 7" id="KW-0812">Transmembrane</keyword>
<feature type="transmembrane region" description="Helical" evidence="7">
    <location>
        <begin position="321"/>
        <end position="342"/>
    </location>
</feature>
<evidence type="ECO:0000256" key="3">
    <source>
        <dbReference type="ARBA" id="ARBA00022448"/>
    </source>
</evidence>
<accession>A0A9E7PLH6</accession>
<dbReference type="GO" id="GO:0005886">
    <property type="term" value="C:plasma membrane"/>
    <property type="evidence" value="ECO:0007669"/>
    <property type="project" value="TreeGrafter"/>
</dbReference>
<keyword evidence="9" id="KW-1185">Reference proteome</keyword>
<evidence type="ECO:0000313" key="9">
    <source>
        <dbReference type="Proteomes" id="UP001060368"/>
    </source>
</evidence>
<dbReference type="KEGG" id="mend:L6E24_13465"/>
<keyword evidence="6 7" id="KW-0472">Membrane</keyword>
<feature type="transmembrane region" description="Helical" evidence="7">
    <location>
        <begin position="178"/>
        <end position="195"/>
    </location>
</feature>
<dbReference type="PANTHER" id="PTHR43337">
    <property type="entry name" value="XANTHINE/URACIL PERMEASE C887.17-RELATED"/>
    <property type="match status" value="1"/>
</dbReference>
<feature type="transmembrane region" description="Helical" evidence="7">
    <location>
        <begin position="26"/>
        <end position="52"/>
    </location>
</feature>
<dbReference type="Proteomes" id="UP001060368">
    <property type="component" value="Chromosome"/>
</dbReference>
<sequence length="440" mass="46553">MFSGLQNHIIKFFRLNESGTTIRREFFAGIATFMTMAYIIVVNPAILMAAGIPFGPSMVATIITAVAGTLIMGVYANRPFAIAPYMGENAFVAYTVCGILGYPWQTAIGAVFVSGIMLTALTLVGGRKLMCEAVPESLKYSFAAGIGLFITFVGLVNSGIVEPGTESAPVHVGNLGDPVVMLAIFGFILIAVLYVRNVSGAILIGILVTSFIGFSAGIFTPPEAVFSMPPDISPIFLQLDIIGVFTWGFFAVVLTMFTMDFLDTMGGIIGVSEQAGFLDDEGNLPEIEKPFLADGIASVIAGISGTTTSGVFMESAAGIAAGGRTGLVAVVVAGLFGIGLFLSPLFSAIPAAATGPAMVMVGLMMLSPIKKINFSDYTEMIPALSVIVLLSFTYNIGVGLCSGFVLYPLFKVASGRYAEIPKLTWIFFVFCLLFFIFYPY</sequence>
<comment type="similarity">
    <text evidence="2">Belongs to the nucleobase:cation symporter-2 (NCS2) (TC 2.A.40) family. Azg-like subfamily.</text>
</comment>
<dbReference type="Pfam" id="PF00860">
    <property type="entry name" value="Xan_ur_permease"/>
    <property type="match status" value="1"/>
</dbReference>
<feature type="transmembrane region" description="Helical" evidence="7">
    <location>
        <begin position="108"/>
        <end position="126"/>
    </location>
</feature>
<evidence type="ECO:0000256" key="2">
    <source>
        <dbReference type="ARBA" id="ARBA00005697"/>
    </source>
</evidence>
<evidence type="ECO:0000256" key="5">
    <source>
        <dbReference type="ARBA" id="ARBA00022989"/>
    </source>
</evidence>
<dbReference type="PANTHER" id="PTHR43337:SF1">
    <property type="entry name" value="XANTHINE_URACIL PERMEASE C887.17-RELATED"/>
    <property type="match status" value="1"/>
</dbReference>
<gene>
    <name evidence="8" type="ORF">L6E24_13465</name>
</gene>
<evidence type="ECO:0000313" key="8">
    <source>
        <dbReference type="EMBL" id="UUX92328.1"/>
    </source>
</evidence>
<dbReference type="RefSeq" id="WP_257742478.1">
    <property type="nucleotide sequence ID" value="NZ_CP096115.1"/>
</dbReference>
<keyword evidence="3" id="KW-0813">Transport</keyword>
<dbReference type="AlphaFoldDB" id="A0A9E7PLH6"/>
<comment type="subcellular location">
    <subcellularLocation>
        <location evidence="1">Endomembrane system</location>
        <topology evidence="1">Multi-pass membrane protein</topology>
    </subcellularLocation>
</comment>